<dbReference type="Pfam" id="PF00440">
    <property type="entry name" value="TetR_N"/>
    <property type="match status" value="1"/>
</dbReference>
<sequence length="218" mass="23506">MSNSEMEKALETPKRGRAYGGVAHEVRAAGRRDALLRAATQVFGTVGFRKATVRSICQEAKLNDRYFYAAFDSAESLLRATYLHHAQQLHGAVARAVAARGGDLDARVDAGLAAFFGYLRDPCAARVLLLEVMGVSAETDATYQRMLLDFGKLIMEIGATPEAATPAERIEQRLVGLALVGAMTNVGAAWLLTGHRDPEAQMVASCRKVLLGTLRQDG</sequence>
<dbReference type="AlphaFoldDB" id="A0AA44XWA0"/>
<evidence type="ECO:0000259" key="5">
    <source>
        <dbReference type="PROSITE" id="PS50977"/>
    </source>
</evidence>
<evidence type="ECO:0000256" key="1">
    <source>
        <dbReference type="ARBA" id="ARBA00023015"/>
    </source>
</evidence>
<keyword evidence="2 4" id="KW-0238">DNA-binding</keyword>
<reference evidence="6 7" key="1">
    <citation type="submission" date="2018-03" db="EMBL/GenBank/DDBJ databases">
        <authorList>
            <person name="Nguyen K."/>
            <person name="Fouts D."/>
            <person name="Sutton G."/>
        </authorList>
    </citation>
    <scope>NUCLEOTIDE SEQUENCE [LARGE SCALE GENOMIC DNA]</scope>
    <source>
        <strain evidence="6 7">AU3578</strain>
    </source>
</reference>
<dbReference type="PANTHER" id="PTHR30055:SF234">
    <property type="entry name" value="HTH-TYPE TRANSCRIPTIONAL REGULATOR BETI"/>
    <property type="match status" value="1"/>
</dbReference>
<dbReference type="InterPro" id="IPR001647">
    <property type="entry name" value="HTH_TetR"/>
</dbReference>
<evidence type="ECO:0000313" key="6">
    <source>
        <dbReference type="EMBL" id="PRH39728.1"/>
    </source>
</evidence>
<evidence type="ECO:0000256" key="3">
    <source>
        <dbReference type="ARBA" id="ARBA00023163"/>
    </source>
</evidence>
<organism evidence="6 7">
    <name type="scientific">Burkholderia vietnamiensis</name>
    <dbReference type="NCBI Taxonomy" id="60552"/>
    <lineage>
        <taxon>Bacteria</taxon>
        <taxon>Pseudomonadati</taxon>
        <taxon>Pseudomonadota</taxon>
        <taxon>Betaproteobacteria</taxon>
        <taxon>Burkholderiales</taxon>
        <taxon>Burkholderiaceae</taxon>
        <taxon>Burkholderia</taxon>
        <taxon>Burkholderia cepacia complex</taxon>
    </lineage>
</organism>
<evidence type="ECO:0000256" key="4">
    <source>
        <dbReference type="PROSITE-ProRule" id="PRU00335"/>
    </source>
</evidence>
<dbReference type="InterPro" id="IPR050109">
    <property type="entry name" value="HTH-type_TetR-like_transc_reg"/>
</dbReference>
<dbReference type="Gene3D" id="1.10.357.10">
    <property type="entry name" value="Tetracycline Repressor, domain 2"/>
    <property type="match status" value="1"/>
</dbReference>
<dbReference type="RefSeq" id="WP_011881432.1">
    <property type="nucleotide sequence ID" value="NZ_CADEQL010000042.1"/>
</dbReference>
<name>A0AA44XWA0_BURVI</name>
<dbReference type="PANTHER" id="PTHR30055">
    <property type="entry name" value="HTH-TYPE TRANSCRIPTIONAL REGULATOR RUTR"/>
    <property type="match status" value="1"/>
</dbReference>
<feature type="domain" description="HTH tetR-type" evidence="5">
    <location>
        <begin position="29"/>
        <end position="89"/>
    </location>
</feature>
<dbReference type="InterPro" id="IPR009057">
    <property type="entry name" value="Homeodomain-like_sf"/>
</dbReference>
<dbReference type="GO" id="GO:0000976">
    <property type="term" value="F:transcription cis-regulatory region binding"/>
    <property type="evidence" value="ECO:0007669"/>
    <property type="project" value="TreeGrafter"/>
</dbReference>
<dbReference type="EMBL" id="PVHK01000184">
    <property type="protein sequence ID" value="PRH39728.1"/>
    <property type="molecule type" value="Genomic_DNA"/>
</dbReference>
<feature type="DNA-binding region" description="H-T-H motif" evidence="4">
    <location>
        <begin position="52"/>
        <end position="71"/>
    </location>
</feature>
<gene>
    <name evidence="6" type="ORF">C6T65_24765</name>
</gene>
<protein>
    <submittedName>
        <fullName evidence="6">TetR/AcrR family transcriptional regulator</fullName>
    </submittedName>
</protein>
<dbReference type="OMA" id="WMPNFID"/>
<keyword evidence="1" id="KW-0805">Transcription regulation</keyword>
<accession>A0AA44XWA0</accession>
<keyword evidence="3" id="KW-0804">Transcription</keyword>
<evidence type="ECO:0000313" key="7">
    <source>
        <dbReference type="Proteomes" id="UP000237632"/>
    </source>
</evidence>
<dbReference type="PROSITE" id="PS50977">
    <property type="entry name" value="HTH_TETR_2"/>
    <property type="match status" value="1"/>
</dbReference>
<comment type="caution">
    <text evidence="6">The sequence shown here is derived from an EMBL/GenBank/DDBJ whole genome shotgun (WGS) entry which is preliminary data.</text>
</comment>
<dbReference type="SUPFAM" id="SSF46689">
    <property type="entry name" value="Homeodomain-like"/>
    <property type="match status" value="1"/>
</dbReference>
<dbReference type="Proteomes" id="UP000237632">
    <property type="component" value="Unassembled WGS sequence"/>
</dbReference>
<evidence type="ECO:0000256" key="2">
    <source>
        <dbReference type="ARBA" id="ARBA00023125"/>
    </source>
</evidence>
<dbReference type="GO" id="GO:0003700">
    <property type="term" value="F:DNA-binding transcription factor activity"/>
    <property type="evidence" value="ECO:0007669"/>
    <property type="project" value="TreeGrafter"/>
</dbReference>
<proteinExistence type="predicted"/>